<accession>A0A819PQX1</accession>
<comment type="caution">
    <text evidence="1">The sequence shown here is derived from an EMBL/GenBank/DDBJ whole genome shotgun (WGS) entry which is preliminary data.</text>
</comment>
<dbReference type="EMBL" id="CAJOBB010003080">
    <property type="protein sequence ID" value="CAF4019239.1"/>
    <property type="molecule type" value="Genomic_DNA"/>
</dbReference>
<evidence type="ECO:0000313" key="3">
    <source>
        <dbReference type="EMBL" id="CAF4060853.1"/>
    </source>
</evidence>
<proteinExistence type="predicted"/>
<evidence type="ECO:0000313" key="4">
    <source>
        <dbReference type="Proteomes" id="UP000663868"/>
    </source>
</evidence>
<gene>
    <name evidence="1" type="ORF">KXQ929_LOCUS29573</name>
    <name evidence="3" type="ORF">OKA104_LOCUS33374</name>
    <name evidence="2" type="ORF">OXD698_LOCUS30671</name>
</gene>
<protein>
    <submittedName>
        <fullName evidence="1">Uncharacterized protein</fullName>
    </submittedName>
</protein>
<dbReference type="Proteomes" id="UP000663844">
    <property type="component" value="Unassembled WGS sequence"/>
</dbReference>
<dbReference type="EMBL" id="CAJOAY010004232">
    <property type="protein sequence ID" value="CAF4060853.1"/>
    <property type="molecule type" value="Genomic_DNA"/>
</dbReference>
<organism evidence="1 4">
    <name type="scientific">Adineta steineri</name>
    <dbReference type="NCBI Taxonomy" id="433720"/>
    <lineage>
        <taxon>Eukaryota</taxon>
        <taxon>Metazoa</taxon>
        <taxon>Spiralia</taxon>
        <taxon>Gnathifera</taxon>
        <taxon>Rotifera</taxon>
        <taxon>Eurotatoria</taxon>
        <taxon>Bdelloidea</taxon>
        <taxon>Adinetida</taxon>
        <taxon>Adinetidae</taxon>
        <taxon>Adineta</taxon>
    </lineage>
</organism>
<dbReference type="Proteomes" id="UP000663868">
    <property type="component" value="Unassembled WGS sequence"/>
</dbReference>
<dbReference type="EMBL" id="CAJOAZ010003646">
    <property type="protein sequence ID" value="CAF4020552.1"/>
    <property type="molecule type" value="Genomic_DNA"/>
</dbReference>
<evidence type="ECO:0000313" key="2">
    <source>
        <dbReference type="EMBL" id="CAF4020552.1"/>
    </source>
</evidence>
<name>A0A819PQX1_9BILA</name>
<reference evidence="1" key="1">
    <citation type="submission" date="2021-02" db="EMBL/GenBank/DDBJ databases">
        <authorList>
            <person name="Nowell W R."/>
        </authorList>
    </citation>
    <scope>NUCLEOTIDE SEQUENCE</scope>
</reference>
<sequence length="122" mass="13738">MNEYFLNATQSTFTSNIPLSNIISILNSLWKNSLRTIVSSTSSYTLNSLVSIFCGIYALNLNFVKEVKEVNEENIFYEKCLPELLHHTFCPAFFIAACDDFDRYLPDLGIFGPAGSNILPLL</sequence>
<evidence type="ECO:0000313" key="1">
    <source>
        <dbReference type="EMBL" id="CAF4019239.1"/>
    </source>
</evidence>
<dbReference type="Proteomes" id="UP000663881">
    <property type="component" value="Unassembled WGS sequence"/>
</dbReference>
<dbReference type="AlphaFoldDB" id="A0A819PQX1"/>